<dbReference type="GO" id="GO:0016651">
    <property type="term" value="F:oxidoreductase activity, acting on NAD(P)H"/>
    <property type="evidence" value="ECO:0007669"/>
    <property type="project" value="InterPro"/>
</dbReference>
<protein>
    <submittedName>
        <fullName evidence="6">GroES-like protein</fullName>
    </submittedName>
</protein>
<dbReference type="PANTHER" id="PTHR43482">
    <property type="entry name" value="PROTEIN AST1-RELATED"/>
    <property type="match status" value="1"/>
</dbReference>
<proteinExistence type="inferred from homology"/>
<name>A0A364MRQ3_STELY</name>
<comment type="similarity">
    <text evidence="1">Belongs to the zinc-containing alcohol dehydrogenase family.</text>
</comment>
<dbReference type="InterPro" id="IPR047122">
    <property type="entry name" value="Trans-enoyl_RdTase-like"/>
</dbReference>
<evidence type="ECO:0000259" key="5">
    <source>
        <dbReference type="Pfam" id="PF08240"/>
    </source>
</evidence>
<dbReference type="Proteomes" id="UP000249619">
    <property type="component" value="Unassembled WGS sequence"/>
</dbReference>
<comment type="subunit">
    <text evidence="2">Monomer.</text>
</comment>
<accession>A0A364MRQ3</accession>
<dbReference type="InterPro" id="IPR036291">
    <property type="entry name" value="NAD(P)-bd_dom_sf"/>
</dbReference>
<sequence length="449" mass="48440">MPSWKKRTRSATKSDVVAALCNKKRKLDPDFQQKEGTIAPPKTQSALLLHAIRQPYSVTSEHAIPVLRDDTELLVKVEAVGLNPIDWKAPDFNFGIPTLPYISGRELAGTVVQTSKAAGSRITKGDVIIVPSTDYRDLRKAAFQQYCVASSFNAIRLPKSISVNSGSILGVAFVSAVLALGICMGLDFSSIERGPDLLDMVRSLNPEQLPADIQRECLQGIARADRMKPEDWLVIWGGSSTCAHVTKQLARLAGLKIVSVVDSAKHGLRLSSTEAIRADLVVDSHDSQRAIEIIKANAGASARFGFDTVGKETAGYLAQSLSEPRSMSSTSSKDVQTYHRAGTKLPTPPSTPLENRSNTPFSHLVGLTGLPKESLPEGLALHSVPIKLFHEVPEVGEALSAWCERLLLKGLLVPPDVVGTVDGLQGINGGLDRMRKREIRGGRLVAVLP</sequence>
<gene>
    <name evidence="6" type="ORF">DDE83_008990</name>
</gene>
<keyword evidence="4" id="KW-1133">Transmembrane helix</keyword>
<keyword evidence="4" id="KW-0472">Membrane</keyword>
<evidence type="ECO:0000256" key="2">
    <source>
        <dbReference type="ARBA" id="ARBA00011245"/>
    </source>
</evidence>
<dbReference type="InterPro" id="IPR052585">
    <property type="entry name" value="Lipid_raft_assoc_Zn_ADH"/>
</dbReference>
<feature type="transmembrane region" description="Helical" evidence="4">
    <location>
        <begin position="166"/>
        <end position="188"/>
    </location>
</feature>
<dbReference type="OrthoDB" id="201656at2759"/>
<evidence type="ECO:0000256" key="3">
    <source>
        <dbReference type="ARBA" id="ARBA00023002"/>
    </source>
</evidence>
<organism evidence="6 7">
    <name type="scientific">Stemphylium lycopersici</name>
    <name type="common">Tomato gray leaf spot disease fungus</name>
    <name type="synonym">Thyrospora lycopersici</name>
    <dbReference type="NCBI Taxonomy" id="183478"/>
    <lineage>
        <taxon>Eukaryota</taxon>
        <taxon>Fungi</taxon>
        <taxon>Dikarya</taxon>
        <taxon>Ascomycota</taxon>
        <taxon>Pezizomycotina</taxon>
        <taxon>Dothideomycetes</taxon>
        <taxon>Pleosporomycetidae</taxon>
        <taxon>Pleosporales</taxon>
        <taxon>Pleosporineae</taxon>
        <taxon>Pleosporaceae</taxon>
        <taxon>Stemphylium</taxon>
    </lineage>
</organism>
<dbReference type="SUPFAM" id="SSF51735">
    <property type="entry name" value="NAD(P)-binding Rossmann-fold domains"/>
    <property type="match status" value="1"/>
</dbReference>
<dbReference type="EMBL" id="QGDH01000297">
    <property type="protein sequence ID" value="RAR01115.1"/>
    <property type="molecule type" value="Genomic_DNA"/>
</dbReference>
<dbReference type="InterPro" id="IPR013154">
    <property type="entry name" value="ADH-like_N"/>
</dbReference>
<dbReference type="Gene3D" id="3.40.50.720">
    <property type="entry name" value="NAD(P)-binding Rossmann-like Domain"/>
    <property type="match status" value="1"/>
</dbReference>
<dbReference type="Gene3D" id="3.90.180.10">
    <property type="entry name" value="Medium-chain alcohol dehydrogenases, catalytic domain"/>
    <property type="match status" value="1"/>
</dbReference>
<evidence type="ECO:0000313" key="7">
    <source>
        <dbReference type="Proteomes" id="UP000249619"/>
    </source>
</evidence>
<feature type="domain" description="Alcohol dehydrogenase-like N-terminal" evidence="5">
    <location>
        <begin position="70"/>
        <end position="135"/>
    </location>
</feature>
<dbReference type="SUPFAM" id="SSF50129">
    <property type="entry name" value="GroES-like"/>
    <property type="match status" value="1"/>
</dbReference>
<dbReference type="AlphaFoldDB" id="A0A364MRQ3"/>
<comment type="caution">
    <text evidence="6">The sequence shown here is derived from an EMBL/GenBank/DDBJ whole genome shotgun (WGS) entry which is preliminary data.</text>
</comment>
<dbReference type="PANTHER" id="PTHR43482:SF2">
    <property type="entry name" value="ZINC-BINDING DEHYDROGENASE FAMILY, PUTATIVE (AFU_ORTHOLOGUE AFUA_3G15030)-RELATED"/>
    <property type="match status" value="1"/>
</dbReference>
<evidence type="ECO:0000256" key="4">
    <source>
        <dbReference type="SAM" id="Phobius"/>
    </source>
</evidence>
<dbReference type="CDD" id="cd08249">
    <property type="entry name" value="enoyl_reductase_like"/>
    <property type="match status" value="1"/>
</dbReference>
<dbReference type="Pfam" id="PF08240">
    <property type="entry name" value="ADH_N"/>
    <property type="match status" value="1"/>
</dbReference>
<reference evidence="7" key="1">
    <citation type="submission" date="2018-05" db="EMBL/GenBank/DDBJ databases">
        <title>Draft genome sequence of Stemphylium lycopersici strain CIDEFI 213.</title>
        <authorList>
            <person name="Medina R."/>
            <person name="Franco M.E.E."/>
            <person name="Lucentini C.G."/>
            <person name="Saparrat M.C.N."/>
            <person name="Balatti P.A."/>
        </authorList>
    </citation>
    <scope>NUCLEOTIDE SEQUENCE [LARGE SCALE GENOMIC DNA]</scope>
    <source>
        <strain evidence="7">CIDEFI 213</strain>
    </source>
</reference>
<evidence type="ECO:0000313" key="6">
    <source>
        <dbReference type="EMBL" id="RAR01115.1"/>
    </source>
</evidence>
<evidence type="ECO:0000256" key="1">
    <source>
        <dbReference type="ARBA" id="ARBA00008072"/>
    </source>
</evidence>
<keyword evidence="4" id="KW-0812">Transmembrane</keyword>
<keyword evidence="7" id="KW-1185">Reference proteome</keyword>
<dbReference type="STRING" id="183478.A0A364MRQ3"/>
<keyword evidence="3" id="KW-0560">Oxidoreductase</keyword>
<dbReference type="InterPro" id="IPR011032">
    <property type="entry name" value="GroES-like_sf"/>
</dbReference>